<reference evidence="1 2" key="1">
    <citation type="submission" date="2017-05" db="EMBL/GenBank/DDBJ databases">
        <title>Streptomyces alboflavus Genome sequencing and assembly.</title>
        <authorList>
            <person name="Wang Y."/>
            <person name="Du B."/>
            <person name="Ding Y."/>
            <person name="Liu H."/>
            <person name="Hou Q."/>
            <person name="Liu K."/>
            <person name="Wang C."/>
            <person name="Yao L."/>
        </authorList>
    </citation>
    <scope>NUCLEOTIDE SEQUENCE [LARGE SCALE GENOMIC DNA]</scope>
    <source>
        <strain evidence="1 2">MDJK44</strain>
    </source>
</reference>
<accession>A0A1Z1WLB8</accession>
<evidence type="ECO:0000313" key="2">
    <source>
        <dbReference type="Proteomes" id="UP000195880"/>
    </source>
</evidence>
<dbReference type="AlphaFoldDB" id="A0A1Z1WLB8"/>
<proteinExistence type="predicted"/>
<dbReference type="KEGG" id="salf:SMD44_06705"/>
<dbReference type="Proteomes" id="UP000195880">
    <property type="component" value="Chromosome"/>
</dbReference>
<evidence type="ECO:0000313" key="1">
    <source>
        <dbReference type="EMBL" id="ARX87224.1"/>
    </source>
</evidence>
<sequence>MTVSLYGVRGGRSSPQSKYGLTTTDVIMCGAESRSLRSSGEPKW</sequence>
<dbReference type="EMBL" id="CP021748">
    <property type="protein sequence ID" value="ARX87224.1"/>
    <property type="molecule type" value="Genomic_DNA"/>
</dbReference>
<organism evidence="1 2">
    <name type="scientific">Streptomyces alboflavus</name>
    <dbReference type="NCBI Taxonomy" id="67267"/>
    <lineage>
        <taxon>Bacteria</taxon>
        <taxon>Bacillati</taxon>
        <taxon>Actinomycetota</taxon>
        <taxon>Actinomycetes</taxon>
        <taxon>Kitasatosporales</taxon>
        <taxon>Streptomycetaceae</taxon>
        <taxon>Streptomyces</taxon>
    </lineage>
</organism>
<name>A0A1Z1WLB8_9ACTN</name>
<gene>
    <name evidence="1" type="ORF">SMD44_06705</name>
</gene>
<keyword evidence="2" id="KW-1185">Reference proteome</keyword>
<protein>
    <submittedName>
        <fullName evidence="1">Uncharacterized protein</fullName>
    </submittedName>
</protein>